<dbReference type="EMBL" id="BARV01031592">
    <property type="protein sequence ID" value="GAI39409.1"/>
    <property type="molecule type" value="Genomic_DNA"/>
</dbReference>
<proteinExistence type="predicted"/>
<dbReference type="AlphaFoldDB" id="X1Q821"/>
<comment type="caution">
    <text evidence="1">The sequence shown here is derived from an EMBL/GenBank/DDBJ whole genome shotgun (WGS) entry which is preliminary data.</text>
</comment>
<sequence length="153" mass="16736">YPELSPAAKWHTPTKKDPDGVDMVYTHKDTMHTHDVRPGDLVEARKASGTYVGVVLPIPKDREVTGAGQGATLLIVVATGHLEQIRTTDITFQLPQFVDVTTAEKAGPLKWDYVLATAAHTKSAPVSEDMLPESVLEEERNVYVRLSNNGMSV</sequence>
<feature type="non-terminal residue" evidence="1">
    <location>
        <position position="1"/>
    </location>
</feature>
<organism evidence="1">
    <name type="scientific">marine sediment metagenome</name>
    <dbReference type="NCBI Taxonomy" id="412755"/>
    <lineage>
        <taxon>unclassified sequences</taxon>
        <taxon>metagenomes</taxon>
        <taxon>ecological metagenomes</taxon>
    </lineage>
</organism>
<protein>
    <submittedName>
        <fullName evidence="1">Uncharacterized protein</fullName>
    </submittedName>
</protein>
<reference evidence="1" key="1">
    <citation type="journal article" date="2014" name="Front. Microbiol.">
        <title>High frequency of phylogenetically diverse reductive dehalogenase-homologous genes in deep subseafloor sedimentary metagenomes.</title>
        <authorList>
            <person name="Kawai M."/>
            <person name="Futagami T."/>
            <person name="Toyoda A."/>
            <person name="Takaki Y."/>
            <person name="Nishi S."/>
            <person name="Hori S."/>
            <person name="Arai W."/>
            <person name="Tsubouchi T."/>
            <person name="Morono Y."/>
            <person name="Uchiyama I."/>
            <person name="Ito T."/>
            <person name="Fujiyama A."/>
            <person name="Inagaki F."/>
            <person name="Takami H."/>
        </authorList>
    </citation>
    <scope>NUCLEOTIDE SEQUENCE</scope>
    <source>
        <strain evidence="1">Expedition CK06-06</strain>
    </source>
</reference>
<name>X1Q821_9ZZZZ</name>
<evidence type="ECO:0000313" key="1">
    <source>
        <dbReference type="EMBL" id="GAI39409.1"/>
    </source>
</evidence>
<gene>
    <name evidence="1" type="ORF">S06H3_49968</name>
</gene>
<accession>X1Q821</accession>